<dbReference type="Gene3D" id="1.10.443.10">
    <property type="entry name" value="Intergrase catalytic core"/>
    <property type="match status" value="1"/>
</dbReference>
<reference evidence="4 5" key="1">
    <citation type="submission" date="2016-08" db="EMBL/GenBank/DDBJ databases">
        <title>Draft genome sequence of Candidatus Piscirickettsia litoralis, from seawater.</title>
        <authorList>
            <person name="Wan X."/>
            <person name="Lee A.J."/>
            <person name="Hou S."/>
            <person name="Donachie S.P."/>
        </authorList>
    </citation>
    <scope>NUCLEOTIDE SEQUENCE [LARGE SCALE GENOMIC DNA]</scope>
    <source>
        <strain evidence="4 5">Y2</strain>
    </source>
</reference>
<keyword evidence="2" id="KW-0233">DNA recombination</keyword>
<evidence type="ECO:0000313" key="4">
    <source>
        <dbReference type="EMBL" id="ODN41295.1"/>
    </source>
</evidence>
<dbReference type="Pfam" id="PF00589">
    <property type="entry name" value="Phage_integrase"/>
    <property type="match status" value="1"/>
</dbReference>
<dbReference type="InterPro" id="IPR002104">
    <property type="entry name" value="Integrase_catalytic"/>
</dbReference>
<dbReference type="Proteomes" id="UP000094329">
    <property type="component" value="Unassembled WGS sequence"/>
</dbReference>
<dbReference type="InterPro" id="IPR050090">
    <property type="entry name" value="Tyrosine_recombinase_XerCD"/>
</dbReference>
<evidence type="ECO:0000256" key="2">
    <source>
        <dbReference type="ARBA" id="ARBA00023172"/>
    </source>
</evidence>
<dbReference type="PANTHER" id="PTHR30349">
    <property type="entry name" value="PHAGE INTEGRASE-RELATED"/>
    <property type="match status" value="1"/>
</dbReference>
<evidence type="ECO:0000256" key="1">
    <source>
        <dbReference type="ARBA" id="ARBA00022908"/>
    </source>
</evidence>
<organism evidence="4 5">
    <name type="scientific">Piscirickettsia litoralis</name>
    <dbReference type="NCBI Taxonomy" id="1891921"/>
    <lineage>
        <taxon>Bacteria</taxon>
        <taxon>Pseudomonadati</taxon>
        <taxon>Pseudomonadota</taxon>
        <taxon>Gammaproteobacteria</taxon>
        <taxon>Thiotrichales</taxon>
        <taxon>Piscirickettsiaceae</taxon>
        <taxon>Piscirickettsia</taxon>
    </lineage>
</organism>
<dbReference type="RefSeq" id="WP_069314284.1">
    <property type="nucleotide sequence ID" value="NZ_MDTU01000004.1"/>
</dbReference>
<gene>
    <name evidence="4" type="ORF">BGC07_17175</name>
</gene>
<dbReference type="PANTHER" id="PTHR30349:SF64">
    <property type="entry name" value="PROPHAGE INTEGRASE INTD-RELATED"/>
    <property type="match status" value="1"/>
</dbReference>
<evidence type="ECO:0000259" key="3">
    <source>
        <dbReference type="PROSITE" id="PS51898"/>
    </source>
</evidence>
<sequence length="196" mass="21828">MALHKQAKILNERQEKAVLSSLQSSTYPTRNTAMFLLSIKAGLRAKEIAALTWDMLLTPDGQLCEAIQLRNTASKGKQGGRVIPLNKQLKQALNQLLEESRPEHGQKPVILSRRKSHFPAHTVVNWFADLYKSLGFEGCSSHSGRRTFVTRAAKNIIKAGGSLRDVQQLAGHTTLQTTQRYIEGDSEAKKRIVDLI</sequence>
<dbReference type="InterPro" id="IPR011010">
    <property type="entry name" value="DNA_brk_join_enz"/>
</dbReference>
<feature type="domain" description="Tyr recombinase" evidence="3">
    <location>
        <begin position="5"/>
        <end position="194"/>
    </location>
</feature>
<dbReference type="EMBL" id="MDTU01000004">
    <property type="protein sequence ID" value="ODN41295.1"/>
    <property type="molecule type" value="Genomic_DNA"/>
</dbReference>
<keyword evidence="1" id="KW-0229">DNA integration</keyword>
<dbReference type="SUPFAM" id="SSF56349">
    <property type="entry name" value="DNA breaking-rejoining enzymes"/>
    <property type="match status" value="1"/>
</dbReference>
<dbReference type="CDD" id="cd00397">
    <property type="entry name" value="DNA_BRE_C"/>
    <property type="match status" value="1"/>
</dbReference>
<protein>
    <recommendedName>
        <fullName evidence="3">Tyr recombinase domain-containing protein</fullName>
    </recommendedName>
</protein>
<dbReference type="PROSITE" id="PS51898">
    <property type="entry name" value="TYR_RECOMBINASE"/>
    <property type="match status" value="1"/>
</dbReference>
<accession>A0ABX2ZYM1</accession>
<comment type="caution">
    <text evidence="4">The sequence shown here is derived from an EMBL/GenBank/DDBJ whole genome shotgun (WGS) entry which is preliminary data.</text>
</comment>
<keyword evidence="5" id="KW-1185">Reference proteome</keyword>
<proteinExistence type="predicted"/>
<dbReference type="InterPro" id="IPR013762">
    <property type="entry name" value="Integrase-like_cat_sf"/>
</dbReference>
<name>A0ABX2ZYM1_9GAMM</name>
<evidence type="ECO:0000313" key="5">
    <source>
        <dbReference type="Proteomes" id="UP000094329"/>
    </source>
</evidence>